<reference evidence="3" key="2">
    <citation type="journal article" date="2017" name="Nat. Plants">
        <title>The Aegilops tauschii genome reveals multiple impacts of transposons.</title>
        <authorList>
            <person name="Zhao G."/>
            <person name="Zou C."/>
            <person name="Li K."/>
            <person name="Wang K."/>
            <person name="Li T."/>
            <person name="Gao L."/>
            <person name="Zhang X."/>
            <person name="Wang H."/>
            <person name="Yang Z."/>
            <person name="Liu X."/>
            <person name="Jiang W."/>
            <person name="Mao L."/>
            <person name="Kong X."/>
            <person name="Jiao Y."/>
            <person name="Jia J."/>
        </authorList>
    </citation>
    <scope>NUCLEOTIDE SEQUENCE [LARGE SCALE GENOMIC DNA]</scope>
    <source>
        <strain evidence="3">cv. AL8/78</strain>
    </source>
</reference>
<accession>A0A453BP67</accession>
<reference evidence="2" key="5">
    <citation type="journal article" date="2021" name="G3 (Bethesda)">
        <title>Aegilops tauschii genome assembly Aet v5.0 features greater sequence contiguity and improved annotation.</title>
        <authorList>
            <person name="Wang L."/>
            <person name="Zhu T."/>
            <person name="Rodriguez J.C."/>
            <person name="Deal K.R."/>
            <person name="Dubcovsky J."/>
            <person name="McGuire P.E."/>
            <person name="Lux T."/>
            <person name="Spannagl M."/>
            <person name="Mayer K.F.X."/>
            <person name="Baldrich P."/>
            <person name="Meyers B.C."/>
            <person name="Huo N."/>
            <person name="Gu Y.Q."/>
            <person name="Zhou H."/>
            <person name="Devos K.M."/>
            <person name="Bennetzen J.L."/>
            <person name="Unver T."/>
            <person name="Budak H."/>
            <person name="Gulick P.J."/>
            <person name="Galiba G."/>
            <person name="Kalapos B."/>
            <person name="Nelson D.R."/>
            <person name="Li P."/>
            <person name="You F.M."/>
            <person name="Luo M.C."/>
            <person name="Dvorak J."/>
        </authorList>
    </citation>
    <scope>NUCLEOTIDE SEQUENCE [LARGE SCALE GENOMIC DNA]</scope>
    <source>
        <strain evidence="2">cv. AL8/78</strain>
    </source>
</reference>
<dbReference type="PANTHER" id="PTHR33116">
    <property type="entry name" value="REVERSE TRANSCRIPTASE ZINC-BINDING DOMAIN-CONTAINING PROTEIN-RELATED-RELATED"/>
    <property type="match status" value="1"/>
</dbReference>
<name>A0A453BP67_AEGTS</name>
<proteinExistence type="predicted"/>
<dbReference type="STRING" id="200361.A0A453BP67"/>
<dbReference type="Proteomes" id="UP000015105">
    <property type="component" value="Chromosome 2D"/>
</dbReference>
<reference evidence="3" key="1">
    <citation type="journal article" date="2014" name="Science">
        <title>Ancient hybridizations among the ancestral genomes of bread wheat.</title>
        <authorList>
            <consortium name="International Wheat Genome Sequencing Consortium,"/>
            <person name="Marcussen T."/>
            <person name="Sandve S.R."/>
            <person name="Heier L."/>
            <person name="Spannagl M."/>
            <person name="Pfeifer M."/>
            <person name="Jakobsen K.S."/>
            <person name="Wulff B.B."/>
            <person name="Steuernagel B."/>
            <person name="Mayer K.F."/>
            <person name="Olsen O.A."/>
        </authorList>
    </citation>
    <scope>NUCLEOTIDE SEQUENCE [LARGE SCALE GENOMIC DNA]</scope>
    <source>
        <strain evidence="3">cv. AL8/78</strain>
    </source>
</reference>
<dbReference type="CDD" id="cd01650">
    <property type="entry name" value="RT_nLTR_like"/>
    <property type="match status" value="1"/>
</dbReference>
<sequence length="505" mass="56386">TSINQAFVTLLPKSPTALEVRDFRPISLIHSFPKLVAKVMSLRVAPEMTNTVGTHQSTFIQGRCLHDNYMLVQGTVRWLQSTKRPALMLKLDITKAFDTADWAFLLEVLRHLGFRDKWIAWVAGLLASSSTRVLLNGVPGEVIYNKRGFRQGDPVSPLLFVMVMSCLHALLNHAAESGVLAPLAPTGLRNRTSIFADDVVTFIRPGAQSIQACSLLLQDFGKASGLHTNLGKCSAHPIRCTDEQIGTIVAELGCPVLGWPCRYLGLPLGLRKITASQLQFLVDKMADRLPAWQARLLYRAGRLELVKTTLTSMPIHAMKALDLPVKTIEAANKICRGFMWKGRRDVHGGHCLVAWDKVCSPEEFGGLGVPNLRLLNISLRARWSWLARTDPARPWAEFNIQVSSDSLAIYRAAKKCTIGDGSTVLFWTDWWLQEGRIHDILPNLFGVVKKSATKIRTVRQAKSGQWWRDVSPNMNTQALQEFIQLVDRLRNIQLADGTDDKVVWS</sequence>
<dbReference type="PROSITE" id="PS50878">
    <property type="entry name" value="RT_POL"/>
    <property type="match status" value="1"/>
</dbReference>
<dbReference type="SUPFAM" id="SSF56672">
    <property type="entry name" value="DNA/RNA polymerases"/>
    <property type="match status" value="1"/>
</dbReference>
<reference evidence="2" key="4">
    <citation type="submission" date="2019-03" db="UniProtKB">
        <authorList>
            <consortium name="EnsemblPlants"/>
        </authorList>
    </citation>
    <scope>IDENTIFICATION</scope>
</reference>
<evidence type="ECO:0000313" key="3">
    <source>
        <dbReference type="Proteomes" id="UP000015105"/>
    </source>
</evidence>
<dbReference type="PANTHER" id="PTHR33116:SF78">
    <property type="entry name" value="OS12G0587133 PROTEIN"/>
    <property type="match status" value="1"/>
</dbReference>
<reference evidence="2" key="3">
    <citation type="journal article" date="2017" name="Nature">
        <title>Genome sequence of the progenitor of the wheat D genome Aegilops tauschii.</title>
        <authorList>
            <person name="Luo M.C."/>
            <person name="Gu Y.Q."/>
            <person name="Puiu D."/>
            <person name="Wang H."/>
            <person name="Twardziok S.O."/>
            <person name="Deal K.R."/>
            <person name="Huo N."/>
            <person name="Zhu T."/>
            <person name="Wang L."/>
            <person name="Wang Y."/>
            <person name="McGuire P.E."/>
            <person name="Liu S."/>
            <person name="Long H."/>
            <person name="Ramasamy R.K."/>
            <person name="Rodriguez J.C."/>
            <person name="Van S.L."/>
            <person name="Yuan L."/>
            <person name="Wang Z."/>
            <person name="Xia Z."/>
            <person name="Xiao L."/>
            <person name="Anderson O.D."/>
            <person name="Ouyang S."/>
            <person name="Liang Y."/>
            <person name="Zimin A.V."/>
            <person name="Pertea G."/>
            <person name="Qi P."/>
            <person name="Bennetzen J.L."/>
            <person name="Dai X."/>
            <person name="Dawson M.W."/>
            <person name="Muller H.G."/>
            <person name="Kugler K."/>
            <person name="Rivarola-Duarte L."/>
            <person name="Spannagl M."/>
            <person name="Mayer K.F.X."/>
            <person name="Lu F.H."/>
            <person name="Bevan M.W."/>
            <person name="Leroy P."/>
            <person name="Li P."/>
            <person name="You F.M."/>
            <person name="Sun Q."/>
            <person name="Liu Z."/>
            <person name="Lyons E."/>
            <person name="Wicker T."/>
            <person name="Salzberg S.L."/>
            <person name="Devos K.M."/>
            <person name="Dvorak J."/>
        </authorList>
    </citation>
    <scope>NUCLEOTIDE SEQUENCE [LARGE SCALE GENOMIC DNA]</scope>
    <source>
        <strain evidence="2">cv. AL8/78</strain>
    </source>
</reference>
<dbReference type="EnsemblPlants" id="AET2Gv20582700.3">
    <property type="protein sequence ID" value="AET2Gv20582700.3"/>
    <property type="gene ID" value="AET2Gv20582700"/>
</dbReference>
<keyword evidence="3" id="KW-1185">Reference proteome</keyword>
<dbReference type="AlphaFoldDB" id="A0A453BP67"/>
<evidence type="ECO:0000313" key="2">
    <source>
        <dbReference type="EnsemblPlants" id="AET2Gv20582700.3"/>
    </source>
</evidence>
<organism evidence="2 3">
    <name type="scientific">Aegilops tauschii subsp. strangulata</name>
    <name type="common">Goatgrass</name>
    <dbReference type="NCBI Taxonomy" id="200361"/>
    <lineage>
        <taxon>Eukaryota</taxon>
        <taxon>Viridiplantae</taxon>
        <taxon>Streptophyta</taxon>
        <taxon>Embryophyta</taxon>
        <taxon>Tracheophyta</taxon>
        <taxon>Spermatophyta</taxon>
        <taxon>Magnoliopsida</taxon>
        <taxon>Liliopsida</taxon>
        <taxon>Poales</taxon>
        <taxon>Poaceae</taxon>
        <taxon>BOP clade</taxon>
        <taxon>Pooideae</taxon>
        <taxon>Triticodae</taxon>
        <taxon>Triticeae</taxon>
        <taxon>Triticinae</taxon>
        <taxon>Aegilops</taxon>
    </lineage>
</organism>
<dbReference type="InterPro" id="IPR000477">
    <property type="entry name" value="RT_dom"/>
</dbReference>
<dbReference type="Gramene" id="AET2Gv20582700.3">
    <property type="protein sequence ID" value="AET2Gv20582700.3"/>
    <property type="gene ID" value="AET2Gv20582700"/>
</dbReference>
<dbReference type="Pfam" id="PF00078">
    <property type="entry name" value="RVT_1"/>
    <property type="match status" value="1"/>
</dbReference>
<protein>
    <recommendedName>
        <fullName evidence="1">Reverse transcriptase domain-containing protein</fullName>
    </recommendedName>
</protein>
<feature type="domain" description="Reverse transcriptase" evidence="1">
    <location>
        <begin position="1"/>
        <end position="268"/>
    </location>
</feature>
<dbReference type="InterPro" id="IPR043502">
    <property type="entry name" value="DNA/RNA_pol_sf"/>
</dbReference>
<evidence type="ECO:0000259" key="1">
    <source>
        <dbReference type="PROSITE" id="PS50878"/>
    </source>
</evidence>